<comment type="subunit">
    <text evidence="9">Homodecamer; composed of 5 homodimers.</text>
</comment>
<comment type="pathway">
    <text evidence="2 14">Amino-acid biosynthesis; L-proline biosynthesis; L-proline from L-glutamate 5-semialdehyde: step 1/1.</text>
</comment>
<dbReference type="Proteomes" id="UP000770717">
    <property type="component" value="Unassembled WGS sequence"/>
</dbReference>
<evidence type="ECO:0000256" key="14">
    <source>
        <dbReference type="RuleBase" id="RU003903"/>
    </source>
</evidence>
<evidence type="ECO:0000256" key="12">
    <source>
        <dbReference type="ARBA" id="ARBA00049975"/>
    </source>
</evidence>
<dbReference type="AlphaFoldDB" id="A0A8J6K3S9"/>
<dbReference type="InterPro" id="IPR028939">
    <property type="entry name" value="P5C_Rdtase_cat_N"/>
</dbReference>
<dbReference type="Pfam" id="PF14748">
    <property type="entry name" value="P5CR_dimer"/>
    <property type="match status" value="1"/>
</dbReference>
<dbReference type="UniPathway" id="UPA00098">
    <property type="reaction ID" value="UER00361"/>
</dbReference>
<keyword evidence="6 14" id="KW-0641">Proline biosynthesis</keyword>
<evidence type="ECO:0000256" key="7">
    <source>
        <dbReference type="ARBA" id="ARBA00022857"/>
    </source>
</evidence>
<dbReference type="PIRSF" id="PIRSF000193">
    <property type="entry name" value="Pyrrol-5-carb_rd"/>
    <property type="match status" value="1"/>
</dbReference>
<evidence type="ECO:0000259" key="16">
    <source>
        <dbReference type="Pfam" id="PF14748"/>
    </source>
</evidence>
<dbReference type="PROSITE" id="PS00521">
    <property type="entry name" value="P5CR"/>
    <property type="match status" value="1"/>
</dbReference>
<dbReference type="EC" id="1.5.1.2" evidence="14"/>
<gene>
    <name evidence="17" type="ORF">GDO78_013281</name>
</gene>
<name>A0A8J6K3S9_ELECQ</name>
<dbReference type="FunFam" id="1.10.3730.10:FF:000003">
    <property type="entry name" value="Pyrroline-5-carboxylate reductase 1, mitochondrial"/>
    <property type="match status" value="1"/>
</dbReference>
<feature type="binding site" evidence="13">
    <location>
        <begin position="77"/>
        <end position="80"/>
    </location>
    <ligand>
        <name>NADP(+)</name>
        <dbReference type="ChEBI" id="CHEBI:58349"/>
    </ligand>
</feature>
<dbReference type="PANTHER" id="PTHR11645:SF0">
    <property type="entry name" value="PYRROLINE-5-CARBOXYLATE REDUCTASE 3"/>
    <property type="match status" value="1"/>
</dbReference>
<evidence type="ECO:0000256" key="9">
    <source>
        <dbReference type="ARBA" id="ARBA00038523"/>
    </source>
</evidence>
<comment type="function">
    <text evidence="12">Oxidoreductase that catalyzes the last step in proline biosynthesis, which corresponds to the reduction of pyrroline-5-carboxylate (P5C) to L-proline using NAD(P)H. Proline is synthesized from either glutamate or ornithine; both are converted to P5C, and then to proline via pyrroline-5-carboxylate reductases (PYCRs). PYCR3 is exclusively linked to the biosynthesis of proline from ornithine.</text>
</comment>
<dbReference type="GO" id="GO:0005737">
    <property type="term" value="C:cytoplasm"/>
    <property type="evidence" value="ECO:0007669"/>
    <property type="project" value="UniProtKB-SubCell"/>
</dbReference>
<comment type="catalytic activity">
    <reaction evidence="10">
        <text>L-proline + NADP(+) = (S)-1-pyrroline-5-carboxylate + NADPH + 2 H(+)</text>
        <dbReference type="Rhea" id="RHEA:14109"/>
        <dbReference type="ChEBI" id="CHEBI:15378"/>
        <dbReference type="ChEBI" id="CHEBI:17388"/>
        <dbReference type="ChEBI" id="CHEBI:57783"/>
        <dbReference type="ChEBI" id="CHEBI:58349"/>
        <dbReference type="ChEBI" id="CHEBI:60039"/>
        <dbReference type="EC" id="1.5.1.2"/>
    </reaction>
    <physiologicalReaction direction="right-to-left" evidence="10">
        <dbReference type="Rhea" id="RHEA:14111"/>
    </physiologicalReaction>
</comment>
<feature type="domain" description="Pyrroline-5-carboxylate reductase catalytic N-terminal" evidence="15">
    <location>
        <begin position="12"/>
        <end position="106"/>
    </location>
</feature>
<keyword evidence="18" id="KW-1185">Reference proteome</keyword>
<evidence type="ECO:0000313" key="17">
    <source>
        <dbReference type="EMBL" id="KAG9478191.1"/>
    </source>
</evidence>
<evidence type="ECO:0000256" key="2">
    <source>
        <dbReference type="ARBA" id="ARBA00005205"/>
    </source>
</evidence>
<dbReference type="FunFam" id="3.40.50.720:FF:000367">
    <property type="entry name" value="Pyrroline-5-carboxylate reductase"/>
    <property type="match status" value="1"/>
</dbReference>
<keyword evidence="8 14" id="KW-0560">Oxidoreductase</keyword>
<dbReference type="OrthoDB" id="10263291at2759"/>
<proteinExistence type="inferred from homology"/>
<dbReference type="HAMAP" id="MF_01925">
    <property type="entry name" value="P5C_reductase"/>
    <property type="match status" value="1"/>
</dbReference>
<keyword evidence="4" id="KW-0963">Cytoplasm</keyword>
<comment type="subcellular location">
    <subcellularLocation>
        <location evidence="1">Cytoplasm</location>
    </subcellularLocation>
</comment>
<evidence type="ECO:0000313" key="18">
    <source>
        <dbReference type="Proteomes" id="UP000770717"/>
    </source>
</evidence>
<evidence type="ECO:0000256" key="1">
    <source>
        <dbReference type="ARBA" id="ARBA00004496"/>
    </source>
</evidence>
<dbReference type="SUPFAM" id="SSF51735">
    <property type="entry name" value="NAD(P)-binding Rossmann-fold domains"/>
    <property type="match status" value="1"/>
</dbReference>
<evidence type="ECO:0000256" key="3">
    <source>
        <dbReference type="ARBA" id="ARBA00005525"/>
    </source>
</evidence>
<comment type="similarity">
    <text evidence="3 14">Belongs to the pyrroline-5-carboxylate reductase family.</text>
</comment>
<dbReference type="GO" id="GO:0055129">
    <property type="term" value="P:L-proline biosynthetic process"/>
    <property type="evidence" value="ECO:0007669"/>
    <property type="project" value="UniProtKB-UniPathway"/>
</dbReference>
<feature type="binding site" evidence="13">
    <location>
        <begin position="16"/>
        <end position="21"/>
    </location>
    <ligand>
        <name>NADP(+)</name>
        <dbReference type="ChEBI" id="CHEBI:58349"/>
    </ligand>
</feature>
<evidence type="ECO:0000256" key="6">
    <source>
        <dbReference type="ARBA" id="ARBA00022650"/>
    </source>
</evidence>
<dbReference type="Gene3D" id="1.10.3730.10">
    <property type="entry name" value="ProC C-terminal domain-like"/>
    <property type="match status" value="1"/>
</dbReference>
<dbReference type="InterPro" id="IPR008927">
    <property type="entry name" value="6-PGluconate_DH-like_C_sf"/>
</dbReference>
<sequence>MAAVSAPGSTLRVGCIGAGKMARGVLGGLLLSGKVPAQQMTVSAPSGTNLQYFRAQGCHTTHSNISVLYESNVIFLATKPHVIPQVLVEISSAVTSDHVIVSMAAGLSLQTLEELLPDGVRILRMCPNLPCVIQQGAVVFSRGSCAGPEEADMLKDLLSACGMCEEVPESYMDIHTGISGSGVAYVYLFAEALVDGAVKMGMPSAIASRIAAQTLLGGAKMILETGDHPAKLRSDVCTPGGTTIHALHELEKGGLRATVMNAVEAATKRARELDKR</sequence>
<feature type="binding site" evidence="13">
    <location>
        <position position="64"/>
    </location>
    <ligand>
        <name>NADPH</name>
        <dbReference type="ChEBI" id="CHEBI:57783"/>
    </ligand>
</feature>
<evidence type="ECO:0000259" key="15">
    <source>
        <dbReference type="Pfam" id="PF03807"/>
    </source>
</evidence>
<dbReference type="InterPro" id="IPR036291">
    <property type="entry name" value="NAD(P)-bd_dom_sf"/>
</dbReference>
<accession>A0A8J6K3S9</accession>
<dbReference type="Pfam" id="PF03807">
    <property type="entry name" value="F420_oxidored"/>
    <property type="match status" value="1"/>
</dbReference>
<dbReference type="NCBIfam" id="TIGR00112">
    <property type="entry name" value="proC"/>
    <property type="match status" value="1"/>
</dbReference>
<evidence type="ECO:0000256" key="8">
    <source>
        <dbReference type="ARBA" id="ARBA00023002"/>
    </source>
</evidence>
<evidence type="ECO:0000256" key="4">
    <source>
        <dbReference type="ARBA" id="ARBA00022490"/>
    </source>
</evidence>
<protein>
    <recommendedName>
        <fullName evidence="14">Pyrroline-5-carboxylate reductase</fullName>
        <ecNumber evidence="14">1.5.1.2</ecNumber>
    </recommendedName>
</protein>
<dbReference type="PANTHER" id="PTHR11645">
    <property type="entry name" value="PYRROLINE-5-CARBOXYLATE REDUCTASE"/>
    <property type="match status" value="1"/>
</dbReference>
<dbReference type="InterPro" id="IPR000304">
    <property type="entry name" value="Pyrroline-COOH_reductase"/>
</dbReference>
<evidence type="ECO:0000256" key="10">
    <source>
        <dbReference type="ARBA" id="ARBA00049867"/>
    </source>
</evidence>
<comment type="catalytic activity">
    <reaction evidence="11">
        <text>L-proline + NAD(+) = (S)-1-pyrroline-5-carboxylate + NADH + 2 H(+)</text>
        <dbReference type="Rhea" id="RHEA:14105"/>
        <dbReference type="ChEBI" id="CHEBI:15378"/>
        <dbReference type="ChEBI" id="CHEBI:17388"/>
        <dbReference type="ChEBI" id="CHEBI:57540"/>
        <dbReference type="ChEBI" id="CHEBI:57945"/>
        <dbReference type="ChEBI" id="CHEBI:60039"/>
        <dbReference type="EC" id="1.5.1.2"/>
    </reaction>
    <physiologicalReaction direction="right-to-left" evidence="11">
        <dbReference type="Rhea" id="RHEA:14107"/>
    </physiologicalReaction>
</comment>
<dbReference type="InterPro" id="IPR053790">
    <property type="entry name" value="P5CR-like_CS"/>
</dbReference>
<dbReference type="Gene3D" id="3.40.50.720">
    <property type="entry name" value="NAD(P)-binding Rossmann-like Domain"/>
    <property type="match status" value="1"/>
</dbReference>
<feature type="domain" description="Pyrroline-5-carboxylate reductase dimerisation" evidence="16">
    <location>
        <begin position="169"/>
        <end position="273"/>
    </location>
</feature>
<organism evidence="17 18">
    <name type="scientific">Eleutherodactylus coqui</name>
    <name type="common">Puerto Rican coqui</name>
    <dbReference type="NCBI Taxonomy" id="57060"/>
    <lineage>
        <taxon>Eukaryota</taxon>
        <taxon>Metazoa</taxon>
        <taxon>Chordata</taxon>
        <taxon>Craniata</taxon>
        <taxon>Vertebrata</taxon>
        <taxon>Euteleostomi</taxon>
        <taxon>Amphibia</taxon>
        <taxon>Batrachia</taxon>
        <taxon>Anura</taxon>
        <taxon>Neobatrachia</taxon>
        <taxon>Hyloidea</taxon>
        <taxon>Eleutherodactylidae</taxon>
        <taxon>Eleutherodactylinae</taxon>
        <taxon>Eleutherodactylus</taxon>
        <taxon>Eleutherodactylus</taxon>
    </lineage>
</organism>
<dbReference type="GO" id="GO:0004735">
    <property type="term" value="F:pyrroline-5-carboxylate reductase activity"/>
    <property type="evidence" value="ECO:0007669"/>
    <property type="project" value="UniProtKB-EC"/>
</dbReference>
<dbReference type="EMBL" id="WNTK01000009">
    <property type="protein sequence ID" value="KAG9478191.1"/>
    <property type="molecule type" value="Genomic_DNA"/>
</dbReference>
<dbReference type="SUPFAM" id="SSF48179">
    <property type="entry name" value="6-phosphogluconate dehydrogenase C-terminal domain-like"/>
    <property type="match status" value="1"/>
</dbReference>
<evidence type="ECO:0000256" key="5">
    <source>
        <dbReference type="ARBA" id="ARBA00022605"/>
    </source>
</evidence>
<dbReference type="InterPro" id="IPR029036">
    <property type="entry name" value="P5CR_dimer"/>
</dbReference>
<comment type="caution">
    <text evidence="17">The sequence shown here is derived from an EMBL/GenBank/DDBJ whole genome shotgun (WGS) entry which is preliminary data.</text>
</comment>
<evidence type="ECO:0000256" key="13">
    <source>
        <dbReference type="PIRSR" id="PIRSR000193-1"/>
    </source>
</evidence>
<evidence type="ECO:0000256" key="11">
    <source>
        <dbReference type="ARBA" id="ARBA00049875"/>
    </source>
</evidence>
<keyword evidence="7 13" id="KW-0521">NADP</keyword>
<keyword evidence="5 14" id="KW-0028">Amino-acid biosynthesis</keyword>
<dbReference type="EMBL" id="WNTK01000009">
    <property type="protein sequence ID" value="KAG9478190.1"/>
    <property type="molecule type" value="Genomic_DNA"/>
</dbReference>
<reference evidence="17" key="1">
    <citation type="thesis" date="2020" institute="ProQuest LLC" country="789 East Eisenhower Parkway, Ann Arbor, MI, USA">
        <title>Comparative Genomics and Chromosome Evolution.</title>
        <authorList>
            <person name="Mudd A.B."/>
        </authorList>
    </citation>
    <scope>NUCLEOTIDE SEQUENCE</scope>
    <source>
        <strain evidence="17">HN-11 Male</strain>
        <tissue evidence="17">Kidney and liver</tissue>
    </source>
</reference>